<comment type="catalytic activity">
    <reaction evidence="7 8">
        <text>an N-acyl-L-alpha-aminoacyl-tRNA + H2O = an N-acyl-L-amino acid + a tRNA + H(+)</text>
        <dbReference type="Rhea" id="RHEA:54448"/>
        <dbReference type="Rhea" id="RHEA-COMP:10123"/>
        <dbReference type="Rhea" id="RHEA-COMP:13883"/>
        <dbReference type="ChEBI" id="CHEBI:15377"/>
        <dbReference type="ChEBI" id="CHEBI:15378"/>
        <dbReference type="ChEBI" id="CHEBI:59874"/>
        <dbReference type="ChEBI" id="CHEBI:78442"/>
        <dbReference type="ChEBI" id="CHEBI:138191"/>
        <dbReference type="EC" id="3.1.1.29"/>
    </reaction>
</comment>
<evidence type="ECO:0000313" key="10">
    <source>
        <dbReference type="EMBL" id="SIQ48981.1"/>
    </source>
</evidence>
<evidence type="ECO:0000256" key="4">
    <source>
        <dbReference type="ARBA" id="ARBA00022884"/>
    </source>
</evidence>
<dbReference type="InterPro" id="IPR018171">
    <property type="entry name" value="Pept_tRNA_hydro_CS"/>
</dbReference>
<dbReference type="STRING" id="1077936.SAMN05421545_0148"/>
<dbReference type="AlphaFoldDB" id="A0A1N6T6K6"/>
<dbReference type="SUPFAM" id="SSF53178">
    <property type="entry name" value="Peptidyl-tRNA hydrolase-like"/>
    <property type="match status" value="1"/>
</dbReference>
<feature type="active site" description="Proton acceptor" evidence="7">
    <location>
        <position position="47"/>
    </location>
</feature>
<evidence type="ECO:0000256" key="3">
    <source>
        <dbReference type="ARBA" id="ARBA00022801"/>
    </source>
</evidence>
<comment type="function">
    <text evidence="7">Hydrolyzes ribosome-free peptidyl-tRNAs (with 1 or more amino acids incorporated), which drop off the ribosome during protein synthesis, or as a result of ribosome stalling.</text>
</comment>
<dbReference type="CDD" id="cd00462">
    <property type="entry name" value="PTH"/>
    <property type="match status" value="1"/>
</dbReference>
<feature type="site" description="Discriminates between blocked and unblocked aminoacyl-tRNA" evidence="7">
    <location>
        <position position="37"/>
    </location>
</feature>
<dbReference type="HAMAP" id="MF_00083">
    <property type="entry name" value="Pept_tRNA_hydro_bact"/>
    <property type="match status" value="1"/>
</dbReference>
<accession>A0A1N6T6K6</accession>
<dbReference type="PROSITE" id="PS01195">
    <property type="entry name" value="PEPT_TRNA_HYDROL_1"/>
    <property type="match status" value="1"/>
</dbReference>
<dbReference type="Gene3D" id="3.40.50.1470">
    <property type="entry name" value="Peptidyl-tRNA hydrolase"/>
    <property type="match status" value="1"/>
</dbReference>
<reference evidence="11" key="1">
    <citation type="submission" date="2017-01" db="EMBL/GenBank/DDBJ databases">
        <authorList>
            <person name="Varghese N."/>
            <person name="Submissions S."/>
        </authorList>
    </citation>
    <scope>NUCLEOTIDE SEQUENCE [LARGE SCALE GENOMIC DNA]</scope>
    <source>
        <strain evidence="11">DM9</strain>
    </source>
</reference>
<keyword evidence="7" id="KW-0963">Cytoplasm</keyword>
<gene>
    <name evidence="7" type="primary">pth</name>
    <name evidence="10" type="ORF">SAMN05421545_0148</name>
</gene>
<evidence type="ECO:0000256" key="9">
    <source>
        <dbReference type="RuleBase" id="RU004320"/>
    </source>
</evidence>
<dbReference type="PANTHER" id="PTHR17224:SF1">
    <property type="entry name" value="PEPTIDYL-TRNA HYDROLASE"/>
    <property type="match status" value="1"/>
</dbReference>
<evidence type="ECO:0000256" key="5">
    <source>
        <dbReference type="ARBA" id="ARBA00038063"/>
    </source>
</evidence>
<evidence type="ECO:0000256" key="7">
    <source>
        <dbReference type="HAMAP-Rule" id="MF_00083"/>
    </source>
</evidence>
<evidence type="ECO:0000313" key="11">
    <source>
        <dbReference type="Proteomes" id="UP000185924"/>
    </source>
</evidence>
<feature type="binding site" evidence="7">
    <location>
        <position position="139"/>
    </location>
    <ligand>
        <name>tRNA</name>
        <dbReference type="ChEBI" id="CHEBI:17843"/>
    </ligand>
</feature>
<dbReference type="GO" id="GO:0000049">
    <property type="term" value="F:tRNA binding"/>
    <property type="evidence" value="ECO:0007669"/>
    <property type="project" value="UniProtKB-UniRule"/>
</dbReference>
<evidence type="ECO:0000256" key="1">
    <source>
        <dbReference type="ARBA" id="ARBA00013260"/>
    </source>
</evidence>
<dbReference type="GO" id="GO:0072344">
    <property type="term" value="P:rescue of stalled ribosome"/>
    <property type="evidence" value="ECO:0007669"/>
    <property type="project" value="UniProtKB-UniRule"/>
</dbReference>
<dbReference type="EMBL" id="FTNM01000001">
    <property type="protein sequence ID" value="SIQ48981.1"/>
    <property type="molecule type" value="Genomic_DNA"/>
</dbReference>
<comment type="similarity">
    <text evidence="5 7 9">Belongs to the PTH family.</text>
</comment>
<dbReference type="EC" id="3.1.1.29" evidence="1 7"/>
<dbReference type="FunFam" id="3.40.50.1470:FF:000001">
    <property type="entry name" value="Peptidyl-tRNA hydrolase"/>
    <property type="match status" value="1"/>
</dbReference>
<feature type="binding site" evidence="7">
    <location>
        <position position="42"/>
    </location>
    <ligand>
        <name>tRNA</name>
        <dbReference type="ChEBI" id="CHEBI:17843"/>
    </ligand>
</feature>
<dbReference type="GO" id="GO:0005737">
    <property type="term" value="C:cytoplasm"/>
    <property type="evidence" value="ECO:0007669"/>
    <property type="project" value="UniProtKB-SubCell"/>
</dbReference>
<organism evidence="10 11">
    <name type="scientific">Pontibacter lucknowensis</name>
    <dbReference type="NCBI Taxonomy" id="1077936"/>
    <lineage>
        <taxon>Bacteria</taxon>
        <taxon>Pseudomonadati</taxon>
        <taxon>Bacteroidota</taxon>
        <taxon>Cytophagia</taxon>
        <taxon>Cytophagales</taxon>
        <taxon>Hymenobacteraceae</taxon>
        <taxon>Pontibacter</taxon>
    </lineage>
</organism>
<dbReference type="InterPro" id="IPR036416">
    <property type="entry name" value="Pept_tRNA_hydro_sf"/>
</dbReference>
<feature type="binding site" evidence="7">
    <location>
        <position position="91"/>
    </location>
    <ligand>
        <name>tRNA</name>
        <dbReference type="ChEBI" id="CHEBI:17843"/>
    </ligand>
</feature>
<keyword evidence="3 7" id="KW-0378">Hydrolase</keyword>
<comment type="subcellular location">
    <subcellularLocation>
        <location evidence="7">Cytoplasm</location>
    </subcellularLocation>
</comment>
<dbReference type="Pfam" id="PF01195">
    <property type="entry name" value="Pept_tRNA_hydro"/>
    <property type="match status" value="1"/>
</dbReference>
<keyword evidence="11" id="KW-1185">Reference proteome</keyword>
<evidence type="ECO:0000256" key="8">
    <source>
        <dbReference type="RuleBase" id="RU000673"/>
    </source>
</evidence>
<keyword evidence="4 7" id="KW-0694">RNA-binding</keyword>
<dbReference type="GO" id="GO:0004045">
    <property type="term" value="F:peptidyl-tRNA hydrolase activity"/>
    <property type="evidence" value="ECO:0007669"/>
    <property type="project" value="UniProtKB-UniRule"/>
</dbReference>
<feature type="binding site" evidence="7">
    <location>
        <position position="93"/>
    </location>
    <ligand>
        <name>tRNA</name>
        <dbReference type="ChEBI" id="CHEBI:17843"/>
    </ligand>
</feature>
<comment type="subunit">
    <text evidence="7">Monomer.</text>
</comment>
<evidence type="ECO:0000256" key="6">
    <source>
        <dbReference type="ARBA" id="ARBA00050038"/>
    </source>
</evidence>
<dbReference type="GO" id="GO:0006515">
    <property type="term" value="P:protein quality control for misfolded or incompletely synthesized proteins"/>
    <property type="evidence" value="ECO:0007669"/>
    <property type="project" value="UniProtKB-UniRule"/>
</dbReference>
<protein>
    <recommendedName>
        <fullName evidence="6 7">Peptidyl-tRNA hydrolase</fullName>
        <shortName evidence="7">Pth</shortName>
        <ecNumber evidence="1 7">3.1.1.29</ecNumber>
    </recommendedName>
</protein>
<dbReference type="Proteomes" id="UP000185924">
    <property type="component" value="Unassembled WGS sequence"/>
</dbReference>
<name>A0A1N6T6K6_9BACT</name>
<comment type="function">
    <text evidence="7">Catalyzes the release of premature peptidyl moieties from peptidyl-tRNA molecules trapped in stalled 50S ribosomal subunits, and thus maintains levels of free tRNAs and 50S ribosomes.</text>
</comment>
<keyword evidence="2 7" id="KW-0820">tRNA-binding</keyword>
<feature type="site" description="Stabilizes the basic form of H active site to accept a proton" evidence="7">
    <location>
        <position position="118"/>
    </location>
</feature>
<dbReference type="PANTHER" id="PTHR17224">
    <property type="entry name" value="PEPTIDYL-TRNA HYDROLASE"/>
    <property type="match status" value="1"/>
</dbReference>
<evidence type="ECO:0000256" key="2">
    <source>
        <dbReference type="ARBA" id="ARBA00022555"/>
    </source>
</evidence>
<dbReference type="NCBIfam" id="TIGR00447">
    <property type="entry name" value="pth"/>
    <property type="match status" value="1"/>
</dbReference>
<sequence length="214" mass="23809">MSNSPITKLKQWLGLKQEAAASIEDTSMKYLIVGLGNIGPEYAETRHNIGFMVLDYLAQKFDAKFDTGRHSFVTEIKSKGRTYVLVKPTTYMNLSGKAVSHWLSSLKLTPDQMMVITDDIALPFGKLRIRAKGSAGGHNGLKHIEQTLGHNNYPRLRFGVGDTFHKGKQVDYVLSNFSEDEKIDLPGIIEKAAESVIAFGSIGLERTMNQFNTK</sequence>
<dbReference type="InterPro" id="IPR001328">
    <property type="entry name" value="Pept_tRNA_hydro"/>
</dbReference>
<proteinExistence type="inferred from homology"/>